<reference evidence="2 3" key="1">
    <citation type="submission" date="2016-11" db="EMBL/GenBank/DDBJ databases">
        <authorList>
            <person name="Jaros S."/>
            <person name="Januszkiewicz K."/>
            <person name="Wedrychowicz H."/>
        </authorList>
    </citation>
    <scope>NUCLEOTIDE SEQUENCE [LARGE SCALE GENOMIC DNA]</scope>
    <source>
        <strain evidence="2 3">GAS138</strain>
    </source>
</reference>
<gene>
    <name evidence="2" type="ORF">SAMN05443248_0028</name>
</gene>
<dbReference type="EMBL" id="LT670817">
    <property type="protein sequence ID" value="SHG02917.1"/>
    <property type="molecule type" value="Genomic_DNA"/>
</dbReference>
<evidence type="ECO:0000313" key="2">
    <source>
        <dbReference type="EMBL" id="SHG02917.1"/>
    </source>
</evidence>
<dbReference type="Gene3D" id="3.40.190.10">
    <property type="entry name" value="Periplasmic binding protein-like II"/>
    <property type="match status" value="1"/>
</dbReference>
<comment type="similarity">
    <text evidence="1">Belongs to the UPF0065 (bug) family.</text>
</comment>
<sequence>MTARQHGQVRVMKPGLSVWLSIVIVMALVAGVVPVRAQGYPVRPITVIVPFPAGGASDVVARIVTNQMSRTLGQSIIIENVSGAGGTIGSARVAAAAPDGYTLLAAAMGSHVAAPVLTPNVKYDPVADFVPIGLTAHSPAVVIARKDFPARDLKEFVAVLRQQDGALKQAHGGIGSSSHMACLLFTAEIGAKPTLVAYRGSGPALNDLMGGHVDLMCEQSVSVAEQVLAGSVKAYAVSANERLATLPNVPTAREAGVNFEMSVWAGLFAPKGVPAEVIAKLADALDKALDDTAVRERLAQLGGAIPAHAERNPAAFDRFVRSEIARWAPILTAARAEK</sequence>
<dbReference type="Proteomes" id="UP000189796">
    <property type="component" value="Chromosome I"/>
</dbReference>
<dbReference type="Gene3D" id="3.40.190.150">
    <property type="entry name" value="Bordetella uptake gene, domain 1"/>
    <property type="match status" value="1"/>
</dbReference>
<proteinExistence type="inferred from homology"/>
<dbReference type="PANTHER" id="PTHR42928:SF5">
    <property type="entry name" value="BLR1237 PROTEIN"/>
    <property type="match status" value="1"/>
</dbReference>
<dbReference type="PIRSF" id="PIRSF017082">
    <property type="entry name" value="YflP"/>
    <property type="match status" value="1"/>
</dbReference>
<dbReference type="Pfam" id="PF03401">
    <property type="entry name" value="TctC"/>
    <property type="match status" value="1"/>
</dbReference>
<keyword evidence="2" id="KW-0675">Receptor</keyword>
<dbReference type="InterPro" id="IPR005064">
    <property type="entry name" value="BUG"/>
</dbReference>
<dbReference type="PANTHER" id="PTHR42928">
    <property type="entry name" value="TRICARBOXYLATE-BINDING PROTEIN"/>
    <property type="match status" value="1"/>
</dbReference>
<dbReference type="SUPFAM" id="SSF53850">
    <property type="entry name" value="Periplasmic binding protein-like II"/>
    <property type="match status" value="1"/>
</dbReference>
<protein>
    <submittedName>
        <fullName evidence="2">Tripartite-type tricarboxylate transporter, receptor component TctC</fullName>
    </submittedName>
</protein>
<dbReference type="AlphaFoldDB" id="A0A1M5GGR9"/>
<name>A0A1M5GGR9_9BRAD</name>
<dbReference type="InterPro" id="IPR042100">
    <property type="entry name" value="Bug_dom1"/>
</dbReference>
<organism evidence="2 3">
    <name type="scientific">Bradyrhizobium erythrophlei</name>
    <dbReference type="NCBI Taxonomy" id="1437360"/>
    <lineage>
        <taxon>Bacteria</taxon>
        <taxon>Pseudomonadati</taxon>
        <taxon>Pseudomonadota</taxon>
        <taxon>Alphaproteobacteria</taxon>
        <taxon>Hyphomicrobiales</taxon>
        <taxon>Nitrobacteraceae</taxon>
        <taxon>Bradyrhizobium</taxon>
    </lineage>
</organism>
<evidence type="ECO:0000256" key="1">
    <source>
        <dbReference type="ARBA" id="ARBA00006987"/>
    </source>
</evidence>
<evidence type="ECO:0000313" key="3">
    <source>
        <dbReference type="Proteomes" id="UP000189796"/>
    </source>
</evidence>
<accession>A0A1M5GGR9</accession>